<geneLocation type="plasmid" evidence="6 7">
    <name>pNPUN02</name>
</geneLocation>
<evidence type="ECO:0000259" key="4">
    <source>
        <dbReference type="PROSITE" id="PS50043"/>
    </source>
</evidence>
<dbReference type="PANTHER" id="PTHR43214">
    <property type="entry name" value="TWO-COMPONENT RESPONSE REGULATOR"/>
    <property type="match status" value="1"/>
</dbReference>
<dbReference type="Gene3D" id="3.40.50.2300">
    <property type="match status" value="1"/>
</dbReference>
<dbReference type="CDD" id="cd06170">
    <property type="entry name" value="LuxR_C_like"/>
    <property type="match status" value="1"/>
</dbReference>
<dbReference type="InterPro" id="IPR058245">
    <property type="entry name" value="NreC/VraR/RcsB-like_REC"/>
</dbReference>
<dbReference type="OrthoDB" id="509129at2"/>
<dbReference type="Pfam" id="PF00072">
    <property type="entry name" value="Response_reg"/>
    <property type="match status" value="1"/>
</dbReference>
<evidence type="ECO:0000256" key="2">
    <source>
        <dbReference type="ARBA" id="ARBA00023125"/>
    </source>
</evidence>
<dbReference type="GO" id="GO:0008984">
    <property type="term" value="F:protein-glutamate methylesterase activity"/>
    <property type="evidence" value="ECO:0007669"/>
    <property type="project" value="UniProtKB-EC"/>
</dbReference>
<dbReference type="CDD" id="cd17535">
    <property type="entry name" value="REC_NarL-like"/>
    <property type="match status" value="1"/>
</dbReference>
<dbReference type="GO" id="GO:0003677">
    <property type="term" value="F:DNA binding"/>
    <property type="evidence" value="ECO:0007669"/>
    <property type="project" value="UniProtKB-KW"/>
</dbReference>
<dbReference type="InterPro" id="IPR001789">
    <property type="entry name" value="Sig_transdc_resp-reg_receiver"/>
</dbReference>
<dbReference type="EC" id="3.1.1.61" evidence="6"/>
<feature type="modified residue" description="4-aspartylphosphate" evidence="3">
    <location>
        <position position="54"/>
    </location>
</feature>
<evidence type="ECO:0000256" key="1">
    <source>
        <dbReference type="ARBA" id="ARBA00022553"/>
    </source>
</evidence>
<dbReference type="PROSITE" id="PS50110">
    <property type="entry name" value="RESPONSE_REGULATORY"/>
    <property type="match status" value="1"/>
</dbReference>
<feature type="domain" description="HTH luxR-type" evidence="4">
    <location>
        <begin position="144"/>
        <end position="209"/>
    </location>
</feature>
<dbReference type="HOGENOM" id="CLU_000445_90_10_3"/>
<dbReference type="SMART" id="SM00448">
    <property type="entry name" value="REC"/>
    <property type="match status" value="1"/>
</dbReference>
<dbReference type="InterPro" id="IPR039420">
    <property type="entry name" value="WalR-like"/>
</dbReference>
<evidence type="ECO:0000313" key="6">
    <source>
        <dbReference type="EMBL" id="ACC85276.1"/>
    </source>
</evidence>
<gene>
    <name evidence="6" type="ordered locus">Npun_BF146</name>
</gene>
<proteinExistence type="predicted"/>
<dbReference type="EMBL" id="CP001039">
    <property type="protein sequence ID" value="ACC85276.1"/>
    <property type="molecule type" value="Genomic_DNA"/>
</dbReference>
<dbReference type="PhylomeDB" id="B2JBH2"/>
<dbReference type="InterPro" id="IPR011006">
    <property type="entry name" value="CheY-like_superfamily"/>
</dbReference>
<dbReference type="InterPro" id="IPR000792">
    <property type="entry name" value="Tscrpt_reg_LuxR_C"/>
</dbReference>
<dbReference type="PROSITE" id="PS50043">
    <property type="entry name" value="HTH_LUXR_2"/>
    <property type="match status" value="1"/>
</dbReference>
<accession>B2JBH2</accession>
<keyword evidence="7" id="KW-1185">Reference proteome</keyword>
<dbReference type="InterPro" id="IPR016032">
    <property type="entry name" value="Sig_transdc_resp-reg_C-effctor"/>
</dbReference>
<dbReference type="PANTHER" id="PTHR43214:SF43">
    <property type="entry name" value="TWO-COMPONENT RESPONSE REGULATOR"/>
    <property type="match status" value="1"/>
</dbReference>
<dbReference type="SUPFAM" id="SSF46894">
    <property type="entry name" value="C-terminal effector domain of the bipartite response regulators"/>
    <property type="match status" value="1"/>
</dbReference>
<evidence type="ECO:0000259" key="5">
    <source>
        <dbReference type="PROSITE" id="PS50110"/>
    </source>
</evidence>
<organism evidence="6 7">
    <name type="scientific">Nostoc punctiforme (strain ATCC 29133 / PCC 73102)</name>
    <dbReference type="NCBI Taxonomy" id="63737"/>
    <lineage>
        <taxon>Bacteria</taxon>
        <taxon>Bacillati</taxon>
        <taxon>Cyanobacteriota</taxon>
        <taxon>Cyanophyceae</taxon>
        <taxon>Nostocales</taxon>
        <taxon>Nostocaceae</taxon>
        <taxon>Nostoc</taxon>
    </lineage>
</organism>
<protein>
    <submittedName>
        <fullName evidence="6">Two component transcriptional regulator, LuxR family</fullName>
        <ecNumber evidence="6">3.1.1.61</ecNumber>
    </submittedName>
</protein>
<dbReference type="SMART" id="SM00421">
    <property type="entry name" value="HTH_LUXR"/>
    <property type="match status" value="1"/>
</dbReference>
<feature type="domain" description="Response regulatory" evidence="5">
    <location>
        <begin position="3"/>
        <end position="119"/>
    </location>
</feature>
<dbReference type="RefSeq" id="WP_012413284.1">
    <property type="nucleotide sequence ID" value="NC_010632.1"/>
</dbReference>
<keyword evidence="2" id="KW-0238">DNA-binding</keyword>
<keyword evidence="1 3" id="KW-0597">Phosphoprotein</keyword>
<dbReference type="AlphaFoldDB" id="B2JBH2"/>
<evidence type="ECO:0000256" key="3">
    <source>
        <dbReference type="PROSITE-ProRule" id="PRU00169"/>
    </source>
</evidence>
<reference evidence="7" key="1">
    <citation type="submission" date="2008-04" db="EMBL/GenBank/DDBJ databases">
        <title>Complete sequence of plasmid 2 of Nostoc punctiforme ATCC 29133.</title>
        <authorList>
            <consortium name="US DOE Joint Genome Institute"/>
            <person name="Copeland A."/>
            <person name="Lucas S."/>
            <person name="Lapidus A."/>
            <person name="Glavina del Rio T."/>
            <person name="Dalin E."/>
            <person name="Tice H."/>
            <person name="Pitluck S."/>
            <person name="Chain P."/>
            <person name="Malfatti S."/>
            <person name="Shin M."/>
            <person name="Vergez L."/>
            <person name="Schmutz J."/>
            <person name="Larimer F."/>
            <person name="Land M."/>
            <person name="Hauser L."/>
            <person name="Kyrpides N."/>
            <person name="Kim E."/>
            <person name="Meeks J.C."/>
            <person name="Elhai J."/>
            <person name="Campbell E.L."/>
            <person name="Thiel T."/>
            <person name="Longmire J."/>
            <person name="Potts M."/>
            <person name="Atlas R."/>
        </authorList>
    </citation>
    <scope>NUCLEOTIDE SEQUENCE [LARGE SCALE GENOMIC DNA]</scope>
    <source>
        <strain evidence="7">ATCC 29133 / PCC 73102</strain>
        <plasmid evidence="7">Plasmid pNPUN02</plasmid>
    </source>
</reference>
<dbReference type="PRINTS" id="PR00038">
    <property type="entry name" value="HTHLUXR"/>
</dbReference>
<dbReference type="Proteomes" id="UP000001191">
    <property type="component" value="Plasmid pNPUN02"/>
</dbReference>
<keyword evidence="6" id="KW-0378">Hydrolase</keyword>
<dbReference type="SUPFAM" id="SSF52172">
    <property type="entry name" value="CheY-like"/>
    <property type="match status" value="1"/>
</dbReference>
<dbReference type="EnsemblBacteria" id="ACC85276">
    <property type="protein sequence ID" value="ACC85276"/>
    <property type="gene ID" value="Npun_BF146"/>
</dbReference>
<dbReference type="GO" id="GO:0006355">
    <property type="term" value="P:regulation of DNA-templated transcription"/>
    <property type="evidence" value="ECO:0007669"/>
    <property type="project" value="InterPro"/>
</dbReference>
<name>B2JBH2_NOSP7</name>
<dbReference type="GO" id="GO:0000160">
    <property type="term" value="P:phosphorelay signal transduction system"/>
    <property type="evidence" value="ECO:0007669"/>
    <property type="project" value="InterPro"/>
</dbReference>
<dbReference type="Pfam" id="PF00196">
    <property type="entry name" value="GerE"/>
    <property type="match status" value="1"/>
</dbReference>
<sequence>MIRLLLVDDQDIFRQGLVALLSVETDLEVVGQARNGLEAIARAKALQPHVILMDVRMPVCDGVQATREIHQHYPWIRILVLTTFDDDEYILQSLQMGALGYLLKRTPAQEIASAIRSVSQGYSQLGPTIALKVFSQLKSSQPSPNSYQDLLSKREIGVLKLVGQGRNNQEIAQELHLSEGTVKNYVTQILNKLEMRDRIQAALWSQQNLL</sequence>
<dbReference type="KEGG" id="npu:Npun_BF146"/>
<keyword evidence="6" id="KW-0614">Plasmid</keyword>
<evidence type="ECO:0000313" key="7">
    <source>
        <dbReference type="Proteomes" id="UP000001191"/>
    </source>
</evidence>